<protein>
    <submittedName>
        <fullName evidence="2">T9SS type B sorting domain-containing protein</fullName>
    </submittedName>
</protein>
<evidence type="ECO:0000313" key="2">
    <source>
        <dbReference type="EMBL" id="TXB66284.1"/>
    </source>
</evidence>
<evidence type="ECO:0000313" key="3">
    <source>
        <dbReference type="Proteomes" id="UP000321580"/>
    </source>
</evidence>
<dbReference type="InterPro" id="IPR026341">
    <property type="entry name" value="T9SS_type_B"/>
</dbReference>
<proteinExistence type="predicted"/>
<gene>
    <name evidence="2" type="ORF">FRY97_05585</name>
</gene>
<organism evidence="2 3">
    <name type="scientific">Phaeodactylibacter luteus</name>
    <dbReference type="NCBI Taxonomy" id="1564516"/>
    <lineage>
        <taxon>Bacteria</taxon>
        <taxon>Pseudomonadati</taxon>
        <taxon>Bacteroidota</taxon>
        <taxon>Saprospiria</taxon>
        <taxon>Saprospirales</taxon>
        <taxon>Haliscomenobacteraceae</taxon>
        <taxon>Phaeodactylibacter</taxon>
    </lineage>
</organism>
<dbReference type="OrthoDB" id="1123245at2"/>
<accession>A0A5C6RW63</accession>
<dbReference type="InterPro" id="IPR000601">
    <property type="entry name" value="PKD_dom"/>
</dbReference>
<sequence length="220" mass="23795">MPYFLTSILELMKYLWVVFALGCAWPLVASAQEGIAGRTPCDSLGMLSIALSGERCTDSVLTFSAAGLPGLQQYEWNLGDGENFSTAELQRVYPQPGLYSAVLIAIDEAGCVFSANISFEVAFCGPAGGCQYNFPNAFTPNGDGLNDTFGLLSSCPPEGYRLQVFDRWGEKVFESGNVEQAWDGRCRNRPAPAAVYFYRAAVQSPEGQGLQLKGSVTLVR</sequence>
<reference evidence="2 3" key="1">
    <citation type="submission" date="2019-08" db="EMBL/GenBank/DDBJ databases">
        <title>Genome of Phaeodactylibacter luteus.</title>
        <authorList>
            <person name="Bowman J.P."/>
        </authorList>
    </citation>
    <scope>NUCLEOTIDE SEQUENCE [LARGE SCALE GENOMIC DNA]</scope>
    <source>
        <strain evidence="2 3">KCTC 42180</strain>
    </source>
</reference>
<dbReference type="Pfam" id="PF13585">
    <property type="entry name" value="CHU_C"/>
    <property type="match status" value="1"/>
</dbReference>
<feature type="domain" description="PKD" evidence="1">
    <location>
        <begin position="42"/>
        <end position="121"/>
    </location>
</feature>
<dbReference type="InterPro" id="IPR035986">
    <property type="entry name" value="PKD_dom_sf"/>
</dbReference>
<dbReference type="SUPFAM" id="SSF49299">
    <property type="entry name" value="PKD domain"/>
    <property type="match status" value="1"/>
</dbReference>
<dbReference type="PROSITE" id="PS50093">
    <property type="entry name" value="PKD"/>
    <property type="match status" value="1"/>
</dbReference>
<dbReference type="CDD" id="cd00146">
    <property type="entry name" value="PKD"/>
    <property type="match status" value="1"/>
</dbReference>
<dbReference type="Proteomes" id="UP000321580">
    <property type="component" value="Unassembled WGS sequence"/>
</dbReference>
<dbReference type="NCBIfam" id="TIGR04131">
    <property type="entry name" value="Bac_Flav_CTERM"/>
    <property type="match status" value="1"/>
</dbReference>
<dbReference type="AlphaFoldDB" id="A0A5C6RW63"/>
<comment type="caution">
    <text evidence="2">The sequence shown here is derived from an EMBL/GenBank/DDBJ whole genome shotgun (WGS) entry which is preliminary data.</text>
</comment>
<dbReference type="EMBL" id="VOOR01000008">
    <property type="protein sequence ID" value="TXB66284.1"/>
    <property type="molecule type" value="Genomic_DNA"/>
</dbReference>
<dbReference type="Gene3D" id="2.60.40.10">
    <property type="entry name" value="Immunoglobulins"/>
    <property type="match status" value="1"/>
</dbReference>
<name>A0A5C6RW63_9BACT</name>
<dbReference type="InterPro" id="IPR013783">
    <property type="entry name" value="Ig-like_fold"/>
</dbReference>
<evidence type="ECO:0000259" key="1">
    <source>
        <dbReference type="PROSITE" id="PS50093"/>
    </source>
</evidence>
<dbReference type="Pfam" id="PF18911">
    <property type="entry name" value="PKD_4"/>
    <property type="match status" value="1"/>
</dbReference>
<keyword evidence="3" id="KW-1185">Reference proteome</keyword>